<proteinExistence type="predicted"/>
<comment type="caution">
    <text evidence="2">The sequence shown here is derived from an EMBL/GenBank/DDBJ whole genome shotgun (WGS) entry which is preliminary data.</text>
</comment>
<evidence type="ECO:0000256" key="1">
    <source>
        <dbReference type="SAM" id="MobiDB-lite"/>
    </source>
</evidence>
<feature type="region of interest" description="Disordered" evidence="1">
    <location>
        <begin position="1"/>
        <end position="21"/>
    </location>
</feature>
<evidence type="ECO:0000313" key="3">
    <source>
        <dbReference type="Proteomes" id="UP000324222"/>
    </source>
</evidence>
<reference evidence="2 3" key="1">
    <citation type="submission" date="2019-05" db="EMBL/GenBank/DDBJ databases">
        <title>Another draft genome of Portunus trituberculatus and its Hox gene families provides insights of decapod evolution.</title>
        <authorList>
            <person name="Jeong J.-H."/>
            <person name="Song I."/>
            <person name="Kim S."/>
            <person name="Choi T."/>
            <person name="Kim D."/>
            <person name="Ryu S."/>
            <person name="Kim W."/>
        </authorList>
    </citation>
    <scope>NUCLEOTIDE SEQUENCE [LARGE SCALE GENOMIC DNA]</scope>
    <source>
        <tissue evidence="2">Muscle</tissue>
    </source>
</reference>
<evidence type="ECO:0000313" key="2">
    <source>
        <dbReference type="EMBL" id="MPC27104.1"/>
    </source>
</evidence>
<organism evidence="2 3">
    <name type="scientific">Portunus trituberculatus</name>
    <name type="common">Swimming crab</name>
    <name type="synonym">Neptunus trituberculatus</name>
    <dbReference type="NCBI Taxonomy" id="210409"/>
    <lineage>
        <taxon>Eukaryota</taxon>
        <taxon>Metazoa</taxon>
        <taxon>Ecdysozoa</taxon>
        <taxon>Arthropoda</taxon>
        <taxon>Crustacea</taxon>
        <taxon>Multicrustacea</taxon>
        <taxon>Malacostraca</taxon>
        <taxon>Eumalacostraca</taxon>
        <taxon>Eucarida</taxon>
        <taxon>Decapoda</taxon>
        <taxon>Pleocyemata</taxon>
        <taxon>Brachyura</taxon>
        <taxon>Eubrachyura</taxon>
        <taxon>Portunoidea</taxon>
        <taxon>Portunidae</taxon>
        <taxon>Portuninae</taxon>
        <taxon>Portunus</taxon>
    </lineage>
</organism>
<protein>
    <submittedName>
        <fullName evidence="2">Uncharacterized protein</fullName>
    </submittedName>
</protein>
<accession>A0A5B7E2P5</accession>
<dbReference type="Proteomes" id="UP000324222">
    <property type="component" value="Unassembled WGS sequence"/>
</dbReference>
<sequence>MKSFMGPLETRGPNVKIGGRNMGERKKKVLCNEAVRGEKACSQQDQLSTCYENYGIRQQDM</sequence>
<keyword evidence="3" id="KW-1185">Reference proteome</keyword>
<dbReference type="EMBL" id="VSRR010001692">
    <property type="protein sequence ID" value="MPC27104.1"/>
    <property type="molecule type" value="Genomic_DNA"/>
</dbReference>
<dbReference type="AlphaFoldDB" id="A0A5B7E2P5"/>
<name>A0A5B7E2P5_PORTR</name>
<gene>
    <name evidence="2" type="ORF">E2C01_020262</name>
</gene>